<feature type="binding site" description="axial binding residue" evidence="3">
    <location>
        <position position="399"/>
    </location>
    <ligand>
        <name>heme</name>
        <dbReference type="ChEBI" id="CHEBI:30413"/>
    </ligand>
    <ligandPart>
        <name>Fe</name>
        <dbReference type="ChEBI" id="CHEBI:18248"/>
    </ligandPart>
</feature>
<dbReference type="PANTHER" id="PTHR24305">
    <property type="entry name" value="CYTOCHROME P450"/>
    <property type="match status" value="1"/>
</dbReference>
<dbReference type="PRINTS" id="PR00463">
    <property type="entry name" value="EP450I"/>
</dbReference>
<evidence type="ECO:0000256" key="4">
    <source>
        <dbReference type="RuleBase" id="RU000461"/>
    </source>
</evidence>
<keyword evidence="3 4" id="KW-0349">Heme</keyword>
<keyword evidence="4" id="KW-0503">Monooxygenase</keyword>
<dbReference type="RefSeq" id="WP_161026018.1">
    <property type="nucleotide sequence ID" value="NZ_WWCJ01000008.1"/>
</dbReference>
<name>A0A6N9HHF3_9BURK</name>
<comment type="cofactor">
    <cofactor evidence="1 3">
        <name>heme</name>
        <dbReference type="ChEBI" id="CHEBI:30413"/>
    </cofactor>
</comment>
<dbReference type="EMBL" id="WWCJ01000008">
    <property type="protein sequence ID" value="MYN03041.1"/>
    <property type="molecule type" value="Genomic_DNA"/>
</dbReference>
<dbReference type="InterPro" id="IPR050121">
    <property type="entry name" value="Cytochrome_P450_monoxygenase"/>
</dbReference>
<dbReference type="GO" id="GO:0016705">
    <property type="term" value="F:oxidoreductase activity, acting on paired donors, with incorporation or reduction of molecular oxygen"/>
    <property type="evidence" value="ECO:0007669"/>
    <property type="project" value="InterPro"/>
</dbReference>
<dbReference type="Proteomes" id="UP000448575">
    <property type="component" value="Unassembled WGS sequence"/>
</dbReference>
<dbReference type="InterPro" id="IPR001128">
    <property type="entry name" value="Cyt_P450"/>
</dbReference>
<dbReference type="PRINTS" id="PR00385">
    <property type="entry name" value="P450"/>
</dbReference>
<sequence>MDHLPGPSGVPLLGNFGIKSHRFHQQLESWAREFGPIYRMRLADRRIIVTSRRADIAQILHDRPDQWRRSQRVASVINEAAAAGVFSAEGEEWRRQRKLVMHALTPEVINRFHPALAAMTERLRRRWQAQAAAGQPQRLLRDLKAFALDVTIGMAMGQDQDMLTHEDNPLQQDIEFLFTQVARRLLAPIPYWRTFKLPVDRAADAAGRRIHAAVDGFIADARARMAANPALYDKPGNLLEAMLVAADMPGSGFDDKMVQANAINMVFAGEDTTANTIAWLLYLLARAPQAAARLAQEADAAPGLEHMPYLDACVQEAMRMKPVAPILGSESVQEVALDGVRVPSGVVVFMLLRHAFALQVPLQDGDEFRPERWLEPGMKEQLDDPGRKMVPFGGGPRFCPGRYLAMCEIRMVVSMLARSFTIELVPGAPPVEEVFSFTMTPSALPLLLRARTLC</sequence>
<evidence type="ECO:0000256" key="1">
    <source>
        <dbReference type="ARBA" id="ARBA00001971"/>
    </source>
</evidence>
<dbReference type="SUPFAM" id="SSF48264">
    <property type="entry name" value="Cytochrome P450"/>
    <property type="match status" value="1"/>
</dbReference>
<keyword evidence="4" id="KW-0560">Oxidoreductase</keyword>
<dbReference type="GO" id="GO:0005506">
    <property type="term" value="F:iron ion binding"/>
    <property type="evidence" value="ECO:0007669"/>
    <property type="project" value="InterPro"/>
</dbReference>
<dbReference type="InterPro" id="IPR002401">
    <property type="entry name" value="Cyt_P450_E_grp-I"/>
</dbReference>
<dbReference type="InterPro" id="IPR017972">
    <property type="entry name" value="Cyt_P450_CS"/>
</dbReference>
<dbReference type="GO" id="GO:0004497">
    <property type="term" value="F:monooxygenase activity"/>
    <property type="evidence" value="ECO:0007669"/>
    <property type="project" value="UniProtKB-KW"/>
</dbReference>
<reference evidence="5 6" key="1">
    <citation type="submission" date="2019-12" db="EMBL/GenBank/DDBJ databases">
        <title>Novel species isolated from a subtropical stream in China.</title>
        <authorList>
            <person name="Lu H."/>
        </authorList>
    </citation>
    <scope>NUCLEOTIDE SEQUENCE [LARGE SCALE GENOMIC DNA]</scope>
    <source>
        <strain evidence="5 6">DS3</strain>
    </source>
</reference>
<proteinExistence type="inferred from homology"/>
<organism evidence="5 6">
    <name type="scientific">Pseudoduganella guangdongensis</name>
    <dbReference type="NCBI Taxonomy" id="2692179"/>
    <lineage>
        <taxon>Bacteria</taxon>
        <taxon>Pseudomonadati</taxon>
        <taxon>Pseudomonadota</taxon>
        <taxon>Betaproteobacteria</taxon>
        <taxon>Burkholderiales</taxon>
        <taxon>Oxalobacteraceae</taxon>
        <taxon>Telluria group</taxon>
        <taxon>Pseudoduganella</taxon>
    </lineage>
</organism>
<keyword evidence="3 4" id="KW-0479">Metal-binding</keyword>
<dbReference type="GO" id="GO:0020037">
    <property type="term" value="F:heme binding"/>
    <property type="evidence" value="ECO:0007669"/>
    <property type="project" value="InterPro"/>
</dbReference>
<dbReference type="PROSITE" id="PS00086">
    <property type="entry name" value="CYTOCHROME_P450"/>
    <property type="match status" value="1"/>
</dbReference>
<evidence type="ECO:0000313" key="6">
    <source>
        <dbReference type="Proteomes" id="UP000448575"/>
    </source>
</evidence>
<dbReference type="Pfam" id="PF00067">
    <property type="entry name" value="p450"/>
    <property type="match status" value="1"/>
</dbReference>
<comment type="caution">
    <text evidence="5">The sequence shown here is derived from an EMBL/GenBank/DDBJ whole genome shotgun (WGS) entry which is preliminary data.</text>
</comment>
<keyword evidence="3 4" id="KW-0408">Iron</keyword>
<evidence type="ECO:0000256" key="2">
    <source>
        <dbReference type="ARBA" id="ARBA00010617"/>
    </source>
</evidence>
<keyword evidence="6" id="KW-1185">Reference proteome</keyword>
<comment type="similarity">
    <text evidence="2 4">Belongs to the cytochrome P450 family.</text>
</comment>
<evidence type="ECO:0000313" key="5">
    <source>
        <dbReference type="EMBL" id="MYN03041.1"/>
    </source>
</evidence>
<protein>
    <submittedName>
        <fullName evidence="5">Cytochrome P450</fullName>
    </submittedName>
</protein>
<evidence type="ECO:0000256" key="3">
    <source>
        <dbReference type="PIRSR" id="PIRSR602401-1"/>
    </source>
</evidence>
<dbReference type="PANTHER" id="PTHR24305:SF166">
    <property type="entry name" value="CYTOCHROME P450 12A4, MITOCHONDRIAL-RELATED"/>
    <property type="match status" value="1"/>
</dbReference>
<dbReference type="Gene3D" id="1.10.630.10">
    <property type="entry name" value="Cytochrome P450"/>
    <property type="match status" value="1"/>
</dbReference>
<gene>
    <name evidence="5" type="ORF">GTP41_13105</name>
</gene>
<accession>A0A6N9HHF3</accession>
<dbReference type="AlphaFoldDB" id="A0A6N9HHF3"/>
<dbReference type="InterPro" id="IPR036396">
    <property type="entry name" value="Cyt_P450_sf"/>
</dbReference>